<feature type="binding site" description="covalent" evidence="8">
    <location>
        <position position="73"/>
    </location>
    <ligand>
        <name>heme c</name>
        <dbReference type="ChEBI" id="CHEBI:61717"/>
        <label>1</label>
    </ligand>
</feature>
<sequence length="373" mass="40707">MRDARRWCLGLVLLLSTACGDAEEPFQWNLPLGFPEPAVPADNPMSTAKVELGRHLFYDTRLSANGTQACGSCHLQERAFSDGRTTALGSTGESHRRNSMSLANVAYAASLTWANPVLPDLEAQALVPIFGEHPIELGLAGQEEMLLQRLSEDARYPKLFAAAFPKEKQPISLSSIVRAIAAFERTLISGSSPYDRYTYGNELDAMSLSAKRGMTLFFSERLECFHCHQGFAFSDSVKSKETVFPEITFHNTNLYNVDGHGGYPATDTGLLEFTGKSEDTGRYRSPTLRNIAVTAPYMHDGSIATLSEVLDHYAAGGRAGAQGTGPSPYQSEFVRGFTLTPQEKEDVLAFLESLTDPTFLTDPSLSDPFNAAP</sequence>
<dbReference type="SUPFAM" id="SSF46626">
    <property type="entry name" value="Cytochrome c"/>
    <property type="match status" value="2"/>
</dbReference>
<evidence type="ECO:0000256" key="9">
    <source>
        <dbReference type="PIRSR" id="PIRSR000294-2"/>
    </source>
</evidence>
<comment type="PTM">
    <text evidence="8">Binds 2 heme groups per subunit.</text>
</comment>
<reference evidence="11 12" key="1">
    <citation type="submission" date="2014-04" db="EMBL/GenBank/DDBJ databases">
        <title>Genome assembly of Hyalangium minutum DSM 14724.</title>
        <authorList>
            <person name="Sharma G."/>
            <person name="Subramanian S."/>
        </authorList>
    </citation>
    <scope>NUCLEOTIDE SEQUENCE [LARGE SCALE GENOMIC DNA]</scope>
    <source>
        <strain evidence="11 12">DSM 14724</strain>
    </source>
</reference>
<keyword evidence="7 9" id="KW-0408">Iron</keyword>
<keyword evidence="12" id="KW-1185">Reference proteome</keyword>
<dbReference type="InterPro" id="IPR004852">
    <property type="entry name" value="Di-haem_cyt_c_peroxidsae"/>
</dbReference>
<dbReference type="GO" id="GO:0042597">
    <property type="term" value="C:periplasmic space"/>
    <property type="evidence" value="ECO:0007669"/>
    <property type="project" value="UniProtKB-SubCell"/>
</dbReference>
<evidence type="ECO:0000256" key="1">
    <source>
        <dbReference type="ARBA" id="ARBA00004418"/>
    </source>
</evidence>
<dbReference type="STRING" id="394096.DB31_6897"/>
<evidence type="ECO:0000256" key="8">
    <source>
        <dbReference type="PIRSR" id="PIRSR000294-1"/>
    </source>
</evidence>
<name>A0A085WMT2_9BACT</name>
<dbReference type="EMBL" id="JMCB01000005">
    <property type="protein sequence ID" value="KFE68995.1"/>
    <property type="molecule type" value="Genomic_DNA"/>
</dbReference>
<feature type="binding site" description="covalent" evidence="8">
    <location>
        <position position="227"/>
    </location>
    <ligand>
        <name>heme c</name>
        <dbReference type="ChEBI" id="CHEBI:61717"/>
        <label>2</label>
    </ligand>
</feature>
<dbReference type="PANTHER" id="PTHR30600:SF14">
    <property type="entry name" value="CYTOCHROME C PEROXIDASE"/>
    <property type="match status" value="1"/>
</dbReference>
<dbReference type="InterPro" id="IPR026259">
    <property type="entry name" value="MauG/Cytc_peroxidase"/>
</dbReference>
<dbReference type="Pfam" id="PF03150">
    <property type="entry name" value="CCP_MauG"/>
    <property type="match status" value="1"/>
</dbReference>
<feature type="binding site" description="axial binding residue" evidence="9">
    <location>
        <position position="228"/>
    </location>
    <ligand>
        <name>heme c</name>
        <dbReference type="ChEBI" id="CHEBI:61717"/>
        <label>2</label>
    </ligand>
    <ligandPart>
        <name>Fe</name>
        <dbReference type="ChEBI" id="CHEBI:18248"/>
    </ligandPart>
</feature>
<evidence type="ECO:0000256" key="4">
    <source>
        <dbReference type="ARBA" id="ARBA00022729"/>
    </source>
</evidence>
<feature type="binding site" description="covalent" evidence="8">
    <location>
        <position position="224"/>
    </location>
    <ligand>
        <name>heme c</name>
        <dbReference type="ChEBI" id="CHEBI:61717"/>
        <label>2</label>
    </ligand>
</feature>
<dbReference type="GO" id="GO:0020037">
    <property type="term" value="F:heme binding"/>
    <property type="evidence" value="ECO:0007669"/>
    <property type="project" value="InterPro"/>
</dbReference>
<keyword evidence="3 9" id="KW-0479">Metal-binding</keyword>
<evidence type="ECO:0000256" key="7">
    <source>
        <dbReference type="ARBA" id="ARBA00023004"/>
    </source>
</evidence>
<gene>
    <name evidence="11" type="ORF">DB31_6897</name>
</gene>
<keyword evidence="2 8" id="KW-0349">Heme</keyword>
<dbReference type="GO" id="GO:0004130">
    <property type="term" value="F:cytochrome-c peroxidase activity"/>
    <property type="evidence" value="ECO:0007669"/>
    <property type="project" value="TreeGrafter"/>
</dbReference>
<feature type="domain" description="Cytochrome c" evidence="10">
    <location>
        <begin position="208"/>
        <end position="355"/>
    </location>
</feature>
<dbReference type="InterPro" id="IPR036909">
    <property type="entry name" value="Cyt_c-like_dom_sf"/>
</dbReference>
<dbReference type="InterPro" id="IPR023929">
    <property type="entry name" value="MbnH-like"/>
</dbReference>
<dbReference type="InterPro" id="IPR051395">
    <property type="entry name" value="Cytochrome_c_Peroxidase/MauG"/>
</dbReference>
<dbReference type="RefSeq" id="WP_044187668.1">
    <property type="nucleotide sequence ID" value="NZ_JMCB01000005.1"/>
</dbReference>
<dbReference type="AlphaFoldDB" id="A0A085WMT2"/>
<evidence type="ECO:0000313" key="11">
    <source>
        <dbReference type="EMBL" id="KFE68995.1"/>
    </source>
</evidence>
<comment type="cofactor">
    <cofactor evidence="8">
        <name>heme</name>
        <dbReference type="ChEBI" id="CHEBI:30413"/>
    </cofactor>
    <text evidence="8">Binds 2 heme groups.</text>
</comment>
<proteinExistence type="predicted"/>
<evidence type="ECO:0000256" key="6">
    <source>
        <dbReference type="ARBA" id="ARBA00023002"/>
    </source>
</evidence>
<dbReference type="GO" id="GO:0046872">
    <property type="term" value="F:metal ion binding"/>
    <property type="evidence" value="ECO:0007669"/>
    <property type="project" value="UniProtKB-KW"/>
</dbReference>
<dbReference type="InterPro" id="IPR009056">
    <property type="entry name" value="Cyt_c-like_dom"/>
</dbReference>
<dbReference type="PIRSF" id="PIRSF000294">
    <property type="entry name" value="Cytochrome-c_peroxidase"/>
    <property type="match status" value="1"/>
</dbReference>
<protein>
    <submittedName>
        <fullName evidence="11">Di-heme Cytochrome c peroxidase</fullName>
    </submittedName>
</protein>
<feature type="binding site" description="covalent" evidence="8">
    <location>
        <position position="70"/>
    </location>
    <ligand>
        <name>heme c</name>
        <dbReference type="ChEBI" id="CHEBI:61717"/>
        <label>1</label>
    </ligand>
</feature>
<feature type="binding site" description="axial binding residue" evidence="9">
    <location>
        <position position="74"/>
    </location>
    <ligand>
        <name>heme c</name>
        <dbReference type="ChEBI" id="CHEBI:61717"/>
        <label>1</label>
    </ligand>
    <ligandPart>
        <name>Fe</name>
        <dbReference type="ChEBI" id="CHEBI:18248"/>
    </ligandPart>
</feature>
<accession>A0A085WMT2</accession>
<keyword evidence="5" id="KW-0574">Periplasm</keyword>
<dbReference type="PATRIC" id="fig|394096.3.peg.2942"/>
<evidence type="ECO:0000256" key="5">
    <source>
        <dbReference type="ARBA" id="ARBA00022764"/>
    </source>
</evidence>
<dbReference type="PANTHER" id="PTHR30600">
    <property type="entry name" value="CYTOCHROME C PEROXIDASE-RELATED"/>
    <property type="match status" value="1"/>
</dbReference>
<evidence type="ECO:0000313" key="12">
    <source>
        <dbReference type="Proteomes" id="UP000028725"/>
    </source>
</evidence>
<keyword evidence="11" id="KW-0575">Peroxidase</keyword>
<dbReference type="NCBIfam" id="TIGR04039">
    <property type="entry name" value="MXAN_0977_Heme2"/>
    <property type="match status" value="1"/>
</dbReference>
<dbReference type="PROSITE" id="PS51007">
    <property type="entry name" value="CYTC"/>
    <property type="match status" value="1"/>
</dbReference>
<organism evidence="11 12">
    <name type="scientific">Hyalangium minutum</name>
    <dbReference type="NCBI Taxonomy" id="394096"/>
    <lineage>
        <taxon>Bacteria</taxon>
        <taxon>Pseudomonadati</taxon>
        <taxon>Myxococcota</taxon>
        <taxon>Myxococcia</taxon>
        <taxon>Myxococcales</taxon>
        <taxon>Cystobacterineae</taxon>
        <taxon>Archangiaceae</taxon>
        <taxon>Hyalangium</taxon>
    </lineage>
</organism>
<keyword evidence="4" id="KW-0732">Signal</keyword>
<comment type="caution">
    <text evidence="11">The sequence shown here is derived from an EMBL/GenBank/DDBJ whole genome shotgun (WGS) entry which is preliminary data.</text>
</comment>
<evidence type="ECO:0000256" key="3">
    <source>
        <dbReference type="ARBA" id="ARBA00022723"/>
    </source>
</evidence>
<evidence type="ECO:0000259" key="10">
    <source>
        <dbReference type="PROSITE" id="PS51007"/>
    </source>
</evidence>
<dbReference type="PROSITE" id="PS51257">
    <property type="entry name" value="PROKAR_LIPOPROTEIN"/>
    <property type="match status" value="1"/>
</dbReference>
<dbReference type="Gene3D" id="1.10.760.10">
    <property type="entry name" value="Cytochrome c-like domain"/>
    <property type="match status" value="2"/>
</dbReference>
<keyword evidence="6" id="KW-0560">Oxidoreductase</keyword>
<evidence type="ECO:0000256" key="2">
    <source>
        <dbReference type="ARBA" id="ARBA00022617"/>
    </source>
</evidence>
<dbReference type="Proteomes" id="UP000028725">
    <property type="component" value="Unassembled WGS sequence"/>
</dbReference>
<comment type="subcellular location">
    <subcellularLocation>
        <location evidence="1">Periplasm</location>
    </subcellularLocation>
</comment>
<dbReference type="OrthoDB" id="9805202at2"/>
<dbReference type="GO" id="GO:0009055">
    <property type="term" value="F:electron transfer activity"/>
    <property type="evidence" value="ECO:0007669"/>
    <property type="project" value="InterPro"/>
</dbReference>